<name>A0A378U4F2_MYROD</name>
<dbReference type="PROSITE" id="PS51257">
    <property type="entry name" value="PROKAR_LIPOPROTEIN"/>
    <property type="match status" value="1"/>
</dbReference>
<sequence length="147" mass="16451">MMFRKVKFIVVCAIIALGLSACSSDDGNPVLKLDKKQYNVLIEITEDVEMEQIVAYYYDGVQITEEKFIEPAPVVDEDEEGEQGQEPKITQWERSYTLTVAERVSIEANGVGASTSSKMTITVTGKDGIVLKEKEVKGKDLYLEMNF</sequence>
<evidence type="ECO:0000313" key="3">
    <source>
        <dbReference type="Proteomes" id="UP000255024"/>
    </source>
</evidence>
<keyword evidence="3" id="KW-1185">Reference proteome</keyword>
<dbReference type="Proteomes" id="UP000255024">
    <property type="component" value="Unassembled WGS sequence"/>
</dbReference>
<dbReference type="AlphaFoldDB" id="A0A378U4F2"/>
<keyword evidence="1" id="KW-0732">Signal</keyword>
<reference evidence="2 3" key="1">
    <citation type="submission" date="2018-06" db="EMBL/GenBank/DDBJ databases">
        <authorList>
            <consortium name="Pathogen Informatics"/>
            <person name="Doyle S."/>
        </authorList>
    </citation>
    <scope>NUCLEOTIDE SEQUENCE [LARGE SCALE GENOMIC DNA]</scope>
    <source>
        <strain evidence="2 3">NCTC11179</strain>
    </source>
</reference>
<organism evidence="2 3">
    <name type="scientific">Myroides odoratus</name>
    <name type="common">Flavobacterium odoratum</name>
    <dbReference type="NCBI Taxonomy" id="256"/>
    <lineage>
        <taxon>Bacteria</taxon>
        <taxon>Pseudomonadati</taxon>
        <taxon>Bacteroidota</taxon>
        <taxon>Flavobacteriia</taxon>
        <taxon>Flavobacteriales</taxon>
        <taxon>Flavobacteriaceae</taxon>
        <taxon>Myroides</taxon>
    </lineage>
</organism>
<proteinExistence type="predicted"/>
<evidence type="ECO:0008006" key="4">
    <source>
        <dbReference type="Google" id="ProtNLM"/>
    </source>
</evidence>
<protein>
    <recommendedName>
        <fullName evidence="4">Lipocalin-like domain-containing protein</fullName>
    </recommendedName>
</protein>
<feature type="chain" id="PRO_5016987549" description="Lipocalin-like domain-containing protein" evidence="1">
    <location>
        <begin position="24"/>
        <end position="147"/>
    </location>
</feature>
<accession>A0A378U4F2</accession>
<evidence type="ECO:0000256" key="1">
    <source>
        <dbReference type="SAM" id="SignalP"/>
    </source>
</evidence>
<gene>
    <name evidence="2" type="ORF">NCTC11179_02706</name>
</gene>
<feature type="signal peptide" evidence="1">
    <location>
        <begin position="1"/>
        <end position="23"/>
    </location>
</feature>
<dbReference type="RefSeq" id="WP_115091996.1">
    <property type="nucleotide sequence ID" value="NZ_CP068107.1"/>
</dbReference>
<dbReference type="EMBL" id="UGQL01000002">
    <property type="protein sequence ID" value="STZ69202.1"/>
    <property type="molecule type" value="Genomic_DNA"/>
</dbReference>
<evidence type="ECO:0000313" key="2">
    <source>
        <dbReference type="EMBL" id="STZ69202.1"/>
    </source>
</evidence>